<protein>
    <submittedName>
        <fullName evidence="2">Uncharacterized protein</fullName>
    </submittedName>
</protein>
<dbReference type="EMBL" id="BNCQ01000001">
    <property type="protein sequence ID" value="GIL94225.1"/>
    <property type="molecule type" value="Genomic_DNA"/>
</dbReference>
<gene>
    <name evidence="2" type="ORF">Vretimale_457</name>
</gene>
<proteinExistence type="predicted"/>
<accession>A0A8J4C2S4</accession>
<comment type="caution">
    <text evidence="2">The sequence shown here is derived from an EMBL/GenBank/DDBJ whole genome shotgun (WGS) entry which is preliminary data.</text>
</comment>
<feature type="region of interest" description="Disordered" evidence="1">
    <location>
        <begin position="153"/>
        <end position="199"/>
    </location>
</feature>
<organism evidence="2 3">
    <name type="scientific">Volvox reticuliferus</name>
    <dbReference type="NCBI Taxonomy" id="1737510"/>
    <lineage>
        <taxon>Eukaryota</taxon>
        <taxon>Viridiplantae</taxon>
        <taxon>Chlorophyta</taxon>
        <taxon>core chlorophytes</taxon>
        <taxon>Chlorophyceae</taxon>
        <taxon>CS clade</taxon>
        <taxon>Chlamydomonadales</taxon>
        <taxon>Volvocaceae</taxon>
        <taxon>Volvox</taxon>
    </lineage>
</organism>
<feature type="compositionally biased region" description="Basic and acidic residues" evidence="1">
    <location>
        <begin position="180"/>
        <end position="192"/>
    </location>
</feature>
<evidence type="ECO:0000313" key="3">
    <source>
        <dbReference type="Proteomes" id="UP000722791"/>
    </source>
</evidence>
<sequence length="566" mass="60518">MLSLAGLDLRCPVDLAGLVANGNCSGGAGIEGNLTTTLTALTVLQLRNAGQLATLRQLPRLEVVDLWCCDGSWHNGMTYWMSAAPQRIRRGLPLLATALTALTALVLRELEAQVEPPPPVAALATLPLLRSFKLELVYDDPWRELAELAEQLEEDEDHFEDGSEAGEEDRQVADPLKTAETMEGKEEGRKTVAGDTAAAAPAPGEILDSCIQRDSRMLDRRGPLIEGVVGLSWRHLRDSRPLDLFSCFGDKYDGDRSDASDRGTEMSAATNTGGVLTRASLTELDVTFLGAGLLPGAWHGISQLGSGLTRLALRVGRSPLEERLISNLQARTPGRWPPGSFSVHSLESLPHLRHLLLDVPLESHLAAGLAARALNLSAGMLPSLQRSQEWPSLTIPSGLESLALVGMWTRAGCPGAAAAPSAAWVAAEAAGTCGRTEAVQLPLASIPLLPVAPFSDPVMVVTMTRCGIVSYCTADCNCYGPSCLQICSCWMSRDFMCTLTIPAMAIAPWSARQICQLLGDTLLMSAACLRVGTLNVWSACACDTAPPPLMVCITVHWEKWQCRDAG</sequence>
<feature type="compositionally biased region" description="Acidic residues" evidence="1">
    <location>
        <begin position="153"/>
        <end position="167"/>
    </location>
</feature>
<name>A0A8J4C2S4_9CHLO</name>
<dbReference type="OrthoDB" id="542064at2759"/>
<evidence type="ECO:0000313" key="2">
    <source>
        <dbReference type="EMBL" id="GIL94225.1"/>
    </source>
</evidence>
<dbReference type="Proteomes" id="UP000722791">
    <property type="component" value="Unassembled WGS sequence"/>
</dbReference>
<reference evidence="2" key="1">
    <citation type="journal article" date="2021" name="Proc. Natl. Acad. Sci. U.S.A.">
        <title>Three genomes in the algal genus Volvox reveal the fate of a haploid sex-determining region after a transition to homothallism.</title>
        <authorList>
            <person name="Yamamoto K."/>
            <person name="Hamaji T."/>
            <person name="Kawai-Toyooka H."/>
            <person name="Matsuzaki R."/>
            <person name="Takahashi F."/>
            <person name="Nishimura Y."/>
            <person name="Kawachi M."/>
            <person name="Noguchi H."/>
            <person name="Minakuchi Y."/>
            <person name="Umen J.G."/>
            <person name="Toyoda A."/>
            <person name="Nozaki H."/>
        </authorList>
    </citation>
    <scope>NUCLEOTIDE SEQUENCE</scope>
    <source>
        <strain evidence="2">NIES-3785</strain>
    </source>
</reference>
<evidence type="ECO:0000256" key="1">
    <source>
        <dbReference type="SAM" id="MobiDB-lite"/>
    </source>
</evidence>
<dbReference type="AlphaFoldDB" id="A0A8J4C2S4"/>